<dbReference type="InterPro" id="IPR010539">
    <property type="entry name" value="BaxI_1-like"/>
</dbReference>
<feature type="transmembrane region" description="Helical" evidence="1">
    <location>
        <begin position="89"/>
        <end position="109"/>
    </location>
</feature>
<keyword evidence="1" id="KW-1133">Transmembrane helix</keyword>
<feature type="transmembrane region" description="Helical" evidence="1">
    <location>
        <begin position="218"/>
        <end position="234"/>
    </location>
</feature>
<feature type="transmembrane region" description="Helical" evidence="1">
    <location>
        <begin position="62"/>
        <end position="82"/>
    </location>
</feature>
<feature type="transmembrane region" description="Helical" evidence="1">
    <location>
        <begin position="34"/>
        <end position="56"/>
    </location>
</feature>
<keyword evidence="1" id="KW-0812">Transmembrane</keyword>
<dbReference type="Pfam" id="PF12811">
    <property type="entry name" value="BaxI_1"/>
    <property type="match status" value="1"/>
</dbReference>
<dbReference type="RefSeq" id="WP_148868163.1">
    <property type="nucleotide sequence ID" value="NZ_VNIA01000001.1"/>
</dbReference>
<dbReference type="OrthoDB" id="116480at2"/>
<name>A0A5S5DU83_9FLAO</name>
<comment type="caution">
    <text evidence="2">The sequence shown here is derived from an EMBL/GenBank/DDBJ whole genome shotgun (WGS) entry which is preliminary data.</text>
</comment>
<dbReference type="Proteomes" id="UP000323136">
    <property type="component" value="Unassembled WGS sequence"/>
</dbReference>
<organism evidence="2 3">
    <name type="scientific">Tenacibaculum adriaticum</name>
    <dbReference type="NCBI Taxonomy" id="413713"/>
    <lineage>
        <taxon>Bacteria</taxon>
        <taxon>Pseudomonadati</taxon>
        <taxon>Bacteroidota</taxon>
        <taxon>Flavobacteriia</taxon>
        <taxon>Flavobacteriales</taxon>
        <taxon>Flavobacteriaceae</taxon>
        <taxon>Tenacibaculum</taxon>
    </lineage>
</organism>
<evidence type="ECO:0000256" key="1">
    <source>
        <dbReference type="SAM" id="Phobius"/>
    </source>
</evidence>
<sequence>MGVFGLQTSNPAFNSYFWKKSRNYTKDKMSINGIILKSFAMLTLVTITATYTWQLFFSGVSIKWYTAIGMFVAIFCSLFISFKHDSSKYLLPIYALAKGFFLGGISAYAHKHFPYLPFQAIAVTILTFFVMFILYRFKIIKVTREFRAIIITAITTIFMLYFIGWILRFLEIDVSFLWGTSWIAIGFNTLTAIVASFSLLLDFYYIDRQLGRYSKEREWLATWGLLITLVWLYVEVLRLMKKLAIRF</sequence>
<feature type="transmembrane region" description="Helical" evidence="1">
    <location>
        <begin position="115"/>
        <end position="137"/>
    </location>
</feature>
<dbReference type="PANTHER" id="PTHR41282">
    <property type="entry name" value="CONSERVED TRANSMEMBRANE PROTEIN-RELATED"/>
    <property type="match status" value="1"/>
</dbReference>
<feature type="transmembrane region" description="Helical" evidence="1">
    <location>
        <begin position="149"/>
        <end position="170"/>
    </location>
</feature>
<keyword evidence="3" id="KW-1185">Reference proteome</keyword>
<feature type="transmembrane region" description="Helical" evidence="1">
    <location>
        <begin position="182"/>
        <end position="206"/>
    </location>
</feature>
<reference evidence="2 3" key="1">
    <citation type="submission" date="2019-07" db="EMBL/GenBank/DDBJ databases">
        <title>Genomic Encyclopedia of Type Strains, Phase IV (KMG-IV): sequencing the most valuable type-strain genomes for metagenomic binning, comparative biology and taxonomic classification.</title>
        <authorList>
            <person name="Goeker M."/>
        </authorList>
    </citation>
    <scope>NUCLEOTIDE SEQUENCE [LARGE SCALE GENOMIC DNA]</scope>
    <source>
        <strain evidence="2 3">DSM 18961</strain>
    </source>
</reference>
<dbReference type="AlphaFoldDB" id="A0A5S5DU83"/>
<evidence type="ECO:0000313" key="3">
    <source>
        <dbReference type="Proteomes" id="UP000323136"/>
    </source>
</evidence>
<proteinExistence type="predicted"/>
<dbReference type="EMBL" id="VNIA01000001">
    <property type="protein sequence ID" value="TYP99437.1"/>
    <property type="molecule type" value="Genomic_DNA"/>
</dbReference>
<accession>A0A5S5DU83</accession>
<keyword evidence="1" id="KW-0472">Membrane</keyword>
<gene>
    <name evidence="2" type="ORF">C7447_10133</name>
</gene>
<evidence type="ECO:0000313" key="2">
    <source>
        <dbReference type="EMBL" id="TYP99437.1"/>
    </source>
</evidence>
<protein>
    <submittedName>
        <fullName evidence="2">Putative YccA/Bax inhibitor family protein</fullName>
    </submittedName>
</protein>
<dbReference type="PANTHER" id="PTHR41282:SF1">
    <property type="entry name" value="CONSERVED TRANSMEMBRANE PROTEIN-RELATED"/>
    <property type="match status" value="1"/>
</dbReference>